<dbReference type="EMBL" id="CAJVQA010004483">
    <property type="protein sequence ID" value="CAG8599791.1"/>
    <property type="molecule type" value="Genomic_DNA"/>
</dbReference>
<dbReference type="Proteomes" id="UP000789759">
    <property type="component" value="Unassembled WGS sequence"/>
</dbReference>
<organism evidence="1 2">
    <name type="scientific">Cetraspora pellucida</name>
    <dbReference type="NCBI Taxonomy" id="1433469"/>
    <lineage>
        <taxon>Eukaryota</taxon>
        <taxon>Fungi</taxon>
        <taxon>Fungi incertae sedis</taxon>
        <taxon>Mucoromycota</taxon>
        <taxon>Glomeromycotina</taxon>
        <taxon>Glomeromycetes</taxon>
        <taxon>Diversisporales</taxon>
        <taxon>Gigasporaceae</taxon>
        <taxon>Cetraspora</taxon>
    </lineage>
</organism>
<dbReference type="OrthoDB" id="5597136at2759"/>
<sequence length="91" mass="10167">KIGLKIDDKAVTIVVIATDAKAKTLEKVKGVQIALQDVNDLQVIKNPTLYLTNIEEIPVQDNSNEKKTLEELILESINKHDLETTAMKKIK</sequence>
<evidence type="ECO:0000313" key="1">
    <source>
        <dbReference type="EMBL" id="CAG8599791.1"/>
    </source>
</evidence>
<accession>A0A9N9GG01</accession>
<evidence type="ECO:0000313" key="2">
    <source>
        <dbReference type="Proteomes" id="UP000789759"/>
    </source>
</evidence>
<proteinExistence type="predicted"/>
<dbReference type="AlphaFoldDB" id="A0A9N9GG01"/>
<keyword evidence="2" id="KW-1185">Reference proteome</keyword>
<feature type="non-terminal residue" evidence="1">
    <location>
        <position position="91"/>
    </location>
</feature>
<comment type="caution">
    <text evidence="1">The sequence shown here is derived from an EMBL/GenBank/DDBJ whole genome shotgun (WGS) entry which is preliminary data.</text>
</comment>
<protein>
    <submittedName>
        <fullName evidence="1">7703_t:CDS:1</fullName>
    </submittedName>
</protein>
<reference evidence="1" key="1">
    <citation type="submission" date="2021-06" db="EMBL/GenBank/DDBJ databases">
        <authorList>
            <person name="Kallberg Y."/>
            <person name="Tangrot J."/>
            <person name="Rosling A."/>
        </authorList>
    </citation>
    <scope>NUCLEOTIDE SEQUENCE</scope>
    <source>
        <strain evidence="1">FL966</strain>
    </source>
</reference>
<name>A0A9N9GG01_9GLOM</name>
<gene>
    <name evidence="1" type="ORF">CPELLU_LOCUS6936</name>
</gene>